<proteinExistence type="predicted"/>
<dbReference type="EMBL" id="BGZK01000040">
    <property type="protein sequence ID" value="GBP10423.1"/>
    <property type="molecule type" value="Genomic_DNA"/>
</dbReference>
<organism evidence="2 3">
    <name type="scientific">Eumeta variegata</name>
    <name type="common">Bagworm moth</name>
    <name type="synonym">Eumeta japonica</name>
    <dbReference type="NCBI Taxonomy" id="151549"/>
    <lineage>
        <taxon>Eukaryota</taxon>
        <taxon>Metazoa</taxon>
        <taxon>Ecdysozoa</taxon>
        <taxon>Arthropoda</taxon>
        <taxon>Hexapoda</taxon>
        <taxon>Insecta</taxon>
        <taxon>Pterygota</taxon>
        <taxon>Neoptera</taxon>
        <taxon>Endopterygota</taxon>
        <taxon>Lepidoptera</taxon>
        <taxon>Glossata</taxon>
        <taxon>Ditrysia</taxon>
        <taxon>Tineoidea</taxon>
        <taxon>Psychidae</taxon>
        <taxon>Oiketicinae</taxon>
        <taxon>Eumeta</taxon>
    </lineage>
</organism>
<protein>
    <submittedName>
        <fullName evidence="2">Uncharacterized protein</fullName>
    </submittedName>
</protein>
<evidence type="ECO:0000313" key="3">
    <source>
        <dbReference type="Proteomes" id="UP000299102"/>
    </source>
</evidence>
<evidence type="ECO:0000256" key="1">
    <source>
        <dbReference type="SAM" id="Phobius"/>
    </source>
</evidence>
<name>A0A4C1T7E8_EUMVA</name>
<sequence length="109" mass="12292">MLIPTAWRSPPARRLRVKNNRSGYRCAALREIEAFENDVREGCTGRGTTGRVMRQKIELHTTRAGLMAVLFTLKSVPQWLSIMVLNCDCVVLVSSAGLSILEIWSTMKR</sequence>
<keyword evidence="1" id="KW-1133">Transmembrane helix</keyword>
<feature type="transmembrane region" description="Helical" evidence="1">
    <location>
        <begin position="79"/>
        <end position="104"/>
    </location>
</feature>
<evidence type="ECO:0000313" key="2">
    <source>
        <dbReference type="EMBL" id="GBP10423.1"/>
    </source>
</evidence>
<dbReference type="AlphaFoldDB" id="A0A4C1T7E8"/>
<accession>A0A4C1T7E8</accession>
<comment type="caution">
    <text evidence="2">The sequence shown here is derived from an EMBL/GenBank/DDBJ whole genome shotgun (WGS) entry which is preliminary data.</text>
</comment>
<reference evidence="2 3" key="1">
    <citation type="journal article" date="2019" name="Commun. Biol.">
        <title>The bagworm genome reveals a unique fibroin gene that provides high tensile strength.</title>
        <authorList>
            <person name="Kono N."/>
            <person name="Nakamura H."/>
            <person name="Ohtoshi R."/>
            <person name="Tomita M."/>
            <person name="Numata K."/>
            <person name="Arakawa K."/>
        </authorList>
    </citation>
    <scope>NUCLEOTIDE SEQUENCE [LARGE SCALE GENOMIC DNA]</scope>
</reference>
<keyword evidence="3" id="KW-1185">Reference proteome</keyword>
<keyword evidence="1" id="KW-0812">Transmembrane</keyword>
<keyword evidence="1" id="KW-0472">Membrane</keyword>
<gene>
    <name evidence="2" type="ORF">EVAR_5722_1</name>
</gene>
<dbReference type="Proteomes" id="UP000299102">
    <property type="component" value="Unassembled WGS sequence"/>
</dbReference>